<dbReference type="OMA" id="DNTCINE"/>
<name>X6M0E5_RETFI</name>
<keyword evidence="4" id="KW-1185">Reference proteome</keyword>
<dbReference type="InterPro" id="IPR039975">
    <property type="entry name" value="IFT52"/>
</dbReference>
<dbReference type="InterPro" id="IPR055460">
    <property type="entry name" value="IFT52_central"/>
</dbReference>
<protein>
    <submittedName>
        <fullName evidence="3">Uncharacterized protein</fullName>
    </submittedName>
</protein>
<dbReference type="PANTHER" id="PTHR12969">
    <property type="entry name" value="NGD5/OSM-6/IFT52"/>
    <property type="match status" value="1"/>
</dbReference>
<feature type="domain" description="IFT52 GIFT" evidence="2">
    <location>
        <begin position="26"/>
        <end position="154"/>
    </location>
</feature>
<dbReference type="AlphaFoldDB" id="X6M0E5"/>
<dbReference type="PANTHER" id="PTHR12969:SF7">
    <property type="entry name" value="INTRAFLAGELLAR TRANSPORT PROTEIN 52 HOMOLOG"/>
    <property type="match status" value="1"/>
</dbReference>
<comment type="caution">
    <text evidence="3">The sequence shown here is derived from an EMBL/GenBank/DDBJ whole genome shotgun (WGS) entry which is preliminary data.</text>
</comment>
<sequence>MLIVLLEQCKHLNIFIPRLFLKKKFKEALIENSCINNEFLQFMIQLKQVSEFKSRKSNDEQQHSEEAVINLIYPHGCTIGINSQEKGIIVPLLSSQDLCFPMKQIIGALYSHNNDKGGIVVVLGCHQLFHDSYISKEDNMTLLMALTEYLTTPNQKRIKLQKLSKIGDKNVETLPNEKKRNVSDIESLSNRIQCCLQEPEDLPDFENLFHLKQFSFQNHKLPDVIKLYKQLHIKCEPLSLIPPQFETPLPPLKPAVFPPTFLEPPPPALELFDIDEELSSPLIKLNQFYHKCCDEKDLQMYIQGCADILELDSRLEELDLHSKRDIALSTDKRCKKILEIVFHDLLKWKQVAGPNTGEKDNTCINEI</sequence>
<dbReference type="OrthoDB" id="10259368at2759"/>
<reference evidence="3 4" key="1">
    <citation type="journal article" date="2013" name="Curr. Biol.">
        <title>The Genome of the Foraminiferan Reticulomyxa filosa.</title>
        <authorList>
            <person name="Glockner G."/>
            <person name="Hulsmann N."/>
            <person name="Schleicher M."/>
            <person name="Noegel A.A."/>
            <person name="Eichinger L."/>
            <person name="Gallinger C."/>
            <person name="Pawlowski J."/>
            <person name="Sierra R."/>
            <person name="Euteneuer U."/>
            <person name="Pillet L."/>
            <person name="Moustafa A."/>
            <person name="Platzer M."/>
            <person name="Groth M."/>
            <person name="Szafranski K."/>
            <person name="Schliwa M."/>
        </authorList>
    </citation>
    <scope>NUCLEOTIDE SEQUENCE [LARGE SCALE GENOMIC DNA]</scope>
</reference>
<dbReference type="GO" id="GO:0030992">
    <property type="term" value="C:intraciliary transport particle B"/>
    <property type="evidence" value="ECO:0007669"/>
    <property type="project" value="TreeGrafter"/>
</dbReference>
<dbReference type="InterPro" id="IPR055458">
    <property type="entry name" value="IFT52_GIFT"/>
</dbReference>
<evidence type="ECO:0000313" key="3">
    <source>
        <dbReference type="EMBL" id="ETO07658.1"/>
    </source>
</evidence>
<evidence type="ECO:0000259" key="1">
    <source>
        <dbReference type="Pfam" id="PF23352"/>
    </source>
</evidence>
<dbReference type="GO" id="GO:0060271">
    <property type="term" value="P:cilium assembly"/>
    <property type="evidence" value="ECO:0007669"/>
    <property type="project" value="TreeGrafter"/>
</dbReference>
<evidence type="ECO:0000313" key="4">
    <source>
        <dbReference type="Proteomes" id="UP000023152"/>
    </source>
</evidence>
<dbReference type="GO" id="GO:0005929">
    <property type="term" value="C:cilium"/>
    <property type="evidence" value="ECO:0007669"/>
    <property type="project" value="TreeGrafter"/>
</dbReference>
<accession>X6M0E5</accession>
<dbReference type="GO" id="GO:0005814">
    <property type="term" value="C:centriole"/>
    <property type="evidence" value="ECO:0007669"/>
    <property type="project" value="TreeGrafter"/>
</dbReference>
<dbReference type="CDD" id="cd23683">
    <property type="entry name" value="IFT52_CTD"/>
    <property type="match status" value="1"/>
</dbReference>
<gene>
    <name evidence="3" type="ORF">RFI_29734</name>
</gene>
<evidence type="ECO:0000259" key="2">
    <source>
        <dbReference type="Pfam" id="PF23355"/>
    </source>
</evidence>
<dbReference type="Pfam" id="PF23355">
    <property type="entry name" value="IFT52_GIFT"/>
    <property type="match status" value="1"/>
</dbReference>
<proteinExistence type="predicted"/>
<dbReference type="Gene3D" id="6.10.250.2800">
    <property type="match status" value="1"/>
</dbReference>
<organism evidence="3 4">
    <name type="scientific">Reticulomyxa filosa</name>
    <dbReference type="NCBI Taxonomy" id="46433"/>
    <lineage>
        <taxon>Eukaryota</taxon>
        <taxon>Sar</taxon>
        <taxon>Rhizaria</taxon>
        <taxon>Retaria</taxon>
        <taxon>Foraminifera</taxon>
        <taxon>Monothalamids</taxon>
        <taxon>Reticulomyxidae</taxon>
        <taxon>Reticulomyxa</taxon>
    </lineage>
</organism>
<dbReference type="GO" id="GO:0042073">
    <property type="term" value="P:intraciliary transport"/>
    <property type="evidence" value="ECO:0007669"/>
    <property type="project" value="TreeGrafter"/>
</dbReference>
<feature type="domain" description="IFT52 central" evidence="1">
    <location>
        <begin position="188"/>
        <end position="267"/>
    </location>
</feature>
<dbReference type="EMBL" id="ASPP01025892">
    <property type="protein sequence ID" value="ETO07658.1"/>
    <property type="molecule type" value="Genomic_DNA"/>
</dbReference>
<dbReference type="Pfam" id="PF23352">
    <property type="entry name" value="IFT52_central"/>
    <property type="match status" value="1"/>
</dbReference>
<dbReference type="Proteomes" id="UP000023152">
    <property type="component" value="Unassembled WGS sequence"/>
</dbReference>